<dbReference type="AlphaFoldDB" id="A0A397JTM5"/>
<dbReference type="Gene3D" id="3.90.226.10">
    <property type="entry name" value="2-enoyl-CoA Hydratase, Chain A, domain 1"/>
    <property type="match status" value="1"/>
</dbReference>
<dbReference type="InterPro" id="IPR001753">
    <property type="entry name" value="Enoyl-CoA_hydra/iso"/>
</dbReference>
<dbReference type="OrthoDB" id="410701at2759"/>
<dbReference type="GO" id="GO:0006635">
    <property type="term" value="P:fatty acid beta-oxidation"/>
    <property type="evidence" value="ECO:0007669"/>
    <property type="project" value="TreeGrafter"/>
</dbReference>
<evidence type="ECO:0000313" key="3">
    <source>
        <dbReference type="Proteomes" id="UP000266861"/>
    </source>
</evidence>
<keyword evidence="3" id="KW-1185">Reference proteome</keyword>
<keyword evidence="1" id="KW-0456">Lyase</keyword>
<dbReference type="SUPFAM" id="SSF52096">
    <property type="entry name" value="ClpP/crotonase"/>
    <property type="match status" value="1"/>
</dbReference>
<gene>
    <name evidence="2" type="ORF">Glove_30g39</name>
</gene>
<dbReference type="STRING" id="1348612.A0A397JTM5"/>
<dbReference type="Proteomes" id="UP000266861">
    <property type="component" value="Unassembled WGS sequence"/>
</dbReference>
<protein>
    <submittedName>
        <fullName evidence="2">Uncharacterized protein</fullName>
    </submittedName>
</protein>
<proteinExistence type="predicted"/>
<dbReference type="CDD" id="cd06558">
    <property type="entry name" value="crotonase-like"/>
    <property type="match status" value="1"/>
</dbReference>
<name>A0A397JTM5_9GLOM</name>
<evidence type="ECO:0000256" key="1">
    <source>
        <dbReference type="ARBA" id="ARBA00023239"/>
    </source>
</evidence>
<dbReference type="GO" id="GO:0016829">
    <property type="term" value="F:lyase activity"/>
    <property type="evidence" value="ECO:0007669"/>
    <property type="project" value="UniProtKB-KW"/>
</dbReference>
<dbReference type="EMBL" id="PQFF01000028">
    <property type="protein sequence ID" value="RHZ87760.1"/>
    <property type="molecule type" value="Genomic_DNA"/>
</dbReference>
<evidence type="ECO:0000313" key="2">
    <source>
        <dbReference type="EMBL" id="RHZ87760.1"/>
    </source>
</evidence>
<sequence>MHKLFYIHRKPSQLVSCLSIFSSLHFRQYSLIHGNLCEVREEFRKFGNGSIEFNPSFSSGIGLITMKNIEKHNAFSGKMMAQLADLVDKLECIVKGETNSREEDELAALILTGDGNTFCSGLDTSVAKDHILTPENGAKMSALMQDTLFRFSQLPLISIASIEGYALGGGAEITTACDHRCISETAKVKFVQVKMGTTPGWGGGSRLINIVGMTQALRIMGASVLLTGQQALDLRFADVLAKGKSAINKSIEYLDPYIYFSSHKEGESITERKRNSVRAVRGIKSIIARANNYDVQNEFLRWEHKLFRNYWGQNENIEAIVGHSKKKK</sequence>
<accession>A0A397JTM5</accession>
<dbReference type="Pfam" id="PF00378">
    <property type="entry name" value="ECH_1"/>
    <property type="match status" value="1"/>
</dbReference>
<reference evidence="2 3" key="1">
    <citation type="submission" date="2018-08" db="EMBL/GenBank/DDBJ databases">
        <title>Genome and evolution of the arbuscular mycorrhizal fungus Diversispora epigaea (formerly Glomus versiforme) and its bacterial endosymbionts.</title>
        <authorList>
            <person name="Sun X."/>
            <person name="Fei Z."/>
            <person name="Harrison M."/>
        </authorList>
    </citation>
    <scope>NUCLEOTIDE SEQUENCE [LARGE SCALE GENOMIC DNA]</scope>
    <source>
        <strain evidence="2 3">IT104</strain>
    </source>
</reference>
<dbReference type="GO" id="GO:0005829">
    <property type="term" value="C:cytosol"/>
    <property type="evidence" value="ECO:0007669"/>
    <property type="project" value="TreeGrafter"/>
</dbReference>
<dbReference type="PANTHER" id="PTHR11941">
    <property type="entry name" value="ENOYL-COA HYDRATASE-RELATED"/>
    <property type="match status" value="1"/>
</dbReference>
<dbReference type="InterPro" id="IPR029045">
    <property type="entry name" value="ClpP/crotonase-like_dom_sf"/>
</dbReference>
<dbReference type="PANTHER" id="PTHR11941:SF27">
    <property type="entry name" value="ETHYLMALONYL-COA DECARBOXYLASE"/>
    <property type="match status" value="1"/>
</dbReference>
<organism evidence="2 3">
    <name type="scientific">Diversispora epigaea</name>
    <dbReference type="NCBI Taxonomy" id="1348612"/>
    <lineage>
        <taxon>Eukaryota</taxon>
        <taxon>Fungi</taxon>
        <taxon>Fungi incertae sedis</taxon>
        <taxon>Mucoromycota</taxon>
        <taxon>Glomeromycotina</taxon>
        <taxon>Glomeromycetes</taxon>
        <taxon>Diversisporales</taxon>
        <taxon>Diversisporaceae</taxon>
        <taxon>Diversispora</taxon>
    </lineage>
</organism>
<comment type="caution">
    <text evidence="2">The sequence shown here is derived from an EMBL/GenBank/DDBJ whole genome shotgun (WGS) entry which is preliminary data.</text>
</comment>